<dbReference type="RefSeq" id="WP_264684409.1">
    <property type="nucleotide sequence ID" value="NZ_CP087798.1"/>
</dbReference>
<evidence type="ECO:0000313" key="2">
    <source>
        <dbReference type="Proteomes" id="UP001163632"/>
    </source>
</evidence>
<organism evidence="1 2">
    <name type="scientific">Moraxella bovis</name>
    <dbReference type="NCBI Taxonomy" id="476"/>
    <lineage>
        <taxon>Bacteria</taxon>
        <taxon>Pseudomonadati</taxon>
        <taxon>Pseudomonadota</taxon>
        <taxon>Gammaproteobacteria</taxon>
        <taxon>Moraxellales</taxon>
        <taxon>Moraxellaceae</taxon>
        <taxon>Moraxella</taxon>
    </lineage>
</organism>
<protein>
    <submittedName>
        <fullName evidence="1">Terminase</fullName>
    </submittedName>
</protein>
<proteinExistence type="predicted"/>
<sequence>MGNLIYHSDNRRYTIPNSPAELERCLADPHWRLFSGCLYKIMTKGDDDTDVFVMPFLPNEAQVKFIKRLWHRNIILKARQLGFTTLIAILYLDHALFNANQRCGIIAQDEYNAQVIFRDKVKFAYDNLPVIIKERMPLARDSAVELLFAHNNSSIRVATSMRSGTIHRLHISEFGKICAKFPDKAKEVMTGSIPAVPTNGVLVIESTAEGQQGDFYNLTQTAQANFAQKKVLTAKDYRFHFYAWWQEPKYRLPIAGVKISADDHAYFDEVEMIVKRDMNLDIKIHPEQRAWYVATKDADFSGNVDRMWQEYPSYPAEAFQVSTDGNYYAKDMLKLRQRGGITDVAVLDVPVNTFWDIGNSDGCAIWFHQEVNGQDRFIDYYEAHGETLGHYVAQLKSKGYVFGTHYLPHDADHERLSDHNKSTKGMLQDLMAGERFVTVPRIQYLMDGIQQTRACMRNYWFDETRCKLGIQRIDGYKKRFSQRDNRYIDQPDKSNGCSEAADALRQHAQAKMMGYFTDHSNYKYENETPEWQLL</sequence>
<dbReference type="Gene3D" id="3.40.50.300">
    <property type="entry name" value="P-loop containing nucleotide triphosphate hydrolases"/>
    <property type="match status" value="1"/>
</dbReference>
<reference evidence="1" key="1">
    <citation type="journal article" date="2022" name="BMC Microbiol.">
        <title>Whole genome sequencing of Moraxella bovis strains from North America reveals two genotypes with different genetic determinants.</title>
        <authorList>
            <person name="Wynn E.L."/>
            <person name="Hille M.M."/>
            <person name="Loy J.D."/>
            <person name="Schuller G."/>
            <person name="Kuhn K.L."/>
            <person name="Dickey A.M."/>
            <person name="Bono J.L."/>
            <person name="Clawson M.L."/>
        </authorList>
    </citation>
    <scope>NUCLEOTIDE SEQUENCE</scope>
    <source>
        <strain evidence="1">SAM102599</strain>
    </source>
</reference>
<name>A0ABY6M378_MORBO</name>
<dbReference type="EMBL" id="CP087830">
    <property type="protein sequence ID" value="UZA02092.1"/>
    <property type="molecule type" value="Genomic_DNA"/>
</dbReference>
<accession>A0ABY6M378</accession>
<dbReference type="InterPro" id="IPR027417">
    <property type="entry name" value="P-loop_NTPase"/>
</dbReference>
<evidence type="ECO:0000313" key="1">
    <source>
        <dbReference type="EMBL" id="UZA02092.1"/>
    </source>
</evidence>
<gene>
    <name evidence="1" type="ORF">LP092_08780</name>
</gene>
<dbReference type="Proteomes" id="UP001163632">
    <property type="component" value="Chromosome"/>
</dbReference>
<keyword evidence="2" id="KW-1185">Reference proteome</keyword>